<dbReference type="PRINTS" id="PR00813">
    <property type="entry name" value="BCTERIALGSPG"/>
</dbReference>
<accession>A0A1J5S6W7</accession>
<dbReference type="GO" id="GO:0015627">
    <property type="term" value="C:type II protein secretion system complex"/>
    <property type="evidence" value="ECO:0007669"/>
    <property type="project" value="InterPro"/>
</dbReference>
<dbReference type="InterPro" id="IPR031982">
    <property type="entry name" value="PilE-like"/>
</dbReference>
<organism evidence="3">
    <name type="scientific">mine drainage metagenome</name>
    <dbReference type="NCBI Taxonomy" id="410659"/>
    <lineage>
        <taxon>unclassified sequences</taxon>
        <taxon>metagenomes</taxon>
        <taxon>ecological metagenomes</taxon>
    </lineage>
</organism>
<dbReference type="EMBL" id="MLJW01000062">
    <property type="protein sequence ID" value="OIR03874.1"/>
    <property type="molecule type" value="Genomic_DNA"/>
</dbReference>
<dbReference type="InterPro" id="IPR045584">
    <property type="entry name" value="Pilin-like"/>
</dbReference>
<dbReference type="GO" id="GO:0043683">
    <property type="term" value="P:type IV pilus assembly"/>
    <property type="evidence" value="ECO:0007669"/>
    <property type="project" value="InterPro"/>
</dbReference>
<evidence type="ECO:0000256" key="2">
    <source>
        <dbReference type="SAM" id="Phobius"/>
    </source>
</evidence>
<keyword evidence="1" id="KW-0488">Methylation</keyword>
<keyword evidence="2" id="KW-0472">Membrane</keyword>
<reference evidence="3" key="1">
    <citation type="submission" date="2016-10" db="EMBL/GenBank/DDBJ databases">
        <title>Sequence of Gallionella enrichment culture.</title>
        <authorList>
            <person name="Poehlein A."/>
            <person name="Muehling M."/>
            <person name="Daniel R."/>
        </authorList>
    </citation>
    <scope>NUCLEOTIDE SEQUENCE</scope>
</reference>
<dbReference type="AlphaFoldDB" id="A0A1J5S6W7"/>
<dbReference type="Pfam" id="PF07963">
    <property type="entry name" value="N_methyl"/>
    <property type="match status" value="1"/>
</dbReference>
<keyword evidence="2" id="KW-1133">Transmembrane helix</keyword>
<evidence type="ECO:0000256" key="1">
    <source>
        <dbReference type="ARBA" id="ARBA00022481"/>
    </source>
</evidence>
<feature type="transmembrane region" description="Helical" evidence="2">
    <location>
        <begin position="20"/>
        <end position="40"/>
    </location>
</feature>
<sequence>MVAMPDSNAAVPPARGFTLIELMIVVTVVAILTMVAYPSYVNYVIRANRSQAQQFLMDIAQLEEQFRLDQGQYTADLADLGVATPAPVANYYAAPSLYTTEARPFFVAQLTPLANAAQKDDGRLFINSRGEHWRDTDGSCAISACVYSSASAIPWE</sequence>
<dbReference type="GO" id="GO:0015628">
    <property type="term" value="P:protein secretion by the type II secretion system"/>
    <property type="evidence" value="ECO:0007669"/>
    <property type="project" value="InterPro"/>
</dbReference>
<dbReference type="PROSITE" id="PS00409">
    <property type="entry name" value="PROKAR_NTER_METHYL"/>
    <property type="match status" value="1"/>
</dbReference>
<protein>
    <submittedName>
        <fullName evidence="3">Fimbrial protein</fullName>
    </submittedName>
</protein>
<comment type="caution">
    <text evidence="3">The sequence shown here is derived from an EMBL/GenBank/DDBJ whole genome shotgun (WGS) entry which is preliminary data.</text>
</comment>
<name>A0A1J5S6W7_9ZZZZ</name>
<keyword evidence="2" id="KW-0812">Transmembrane</keyword>
<dbReference type="Gene3D" id="3.30.700.10">
    <property type="entry name" value="Glycoprotein, Type 4 Pilin"/>
    <property type="match status" value="1"/>
</dbReference>
<dbReference type="InterPro" id="IPR012902">
    <property type="entry name" value="N_methyl_site"/>
</dbReference>
<proteinExistence type="predicted"/>
<dbReference type="Pfam" id="PF16732">
    <property type="entry name" value="ComP_DUS"/>
    <property type="match status" value="1"/>
</dbReference>
<dbReference type="InterPro" id="IPR000983">
    <property type="entry name" value="Bac_GSPG_pilin"/>
</dbReference>
<gene>
    <name evidence="3" type="primary">pilE_7</name>
    <name evidence="3" type="ORF">GALL_140550</name>
</gene>
<dbReference type="SUPFAM" id="SSF54523">
    <property type="entry name" value="Pili subunits"/>
    <property type="match status" value="1"/>
</dbReference>
<dbReference type="NCBIfam" id="TIGR02532">
    <property type="entry name" value="IV_pilin_GFxxxE"/>
    <property type="match status" value="1"/>
</dbReference>
<evidence type="ECO:0000313" key="3">
    <source>
        <dbReference type="EMBL" id="OIR03874.1"/>
    </source>
</evidence>